<organism evidence="2 3">
    <name type="scientific">Vigna angularis var. angularis</name>
    <dbReference type="NCBI Taxonomy" id="157739"/>
    <lineage>
        <taxon>Eukaryota</taxon>
        <taxon>Viridiplantae</taxon>
        <taxon>Streptophyta</taxon>
        <taxon>Embryophyta</taxon>
        <taxon>Tracheophyta</taxon>
        <taxon>Spermatophyta</taxon>
        <taxon>Magnoliopsida</taxon>
        <taxon>eudicotyledons</taxon>
        <taxon>Gunneridae</taxon>
        <taxon>Pentapetalae</taxon>
        <taxon>rosids</taxon>
        <taxon>fabids</taxon>
        <taxon>Fabales</taxon>
        <taxon>Fabaceae</taxon>
        <taxon>Papilionoideae</taxon>
        <taxon>50 kb inversion clade</taxon>
        <taxon>NPAAA clade</taxon>
        <taxon>indigoferoid/millettioid clade</taxon>
        <taxon>Phaseoleae</taxon>
        <taxon>Vigna</taxon>
    </lineage>
</organism>
<gene>
    <name evidence="2" type="primary">Vigan.09G036800</name>
    <name evidence="2" type="ORF">VIGAN_09036800</name>
</gene>
<dbReference type="EMBL" id="AP015042">
    <property type="protein sequence ID" value="BAT97026.1"/>
    <property type="molecule type" value="Genomic_DNA"/>
</dbReference>
<dbReference type="GO" id="GO:0006952">
    <property type="term" value="P:defense response"/>
    <property type="evidence" value="ECO:0007669"/>
    <property type="project" value="InterPro"/>
</dbReference>
<dbReference type="Gene3D" id="3.40.50.300">
    <property type="entry name" value="P-loop containing nucleotide triphosphate hydrolases"/>
    <property type="match status" value="1"/>
</dbReference>
<evidence type="ECO:0000259" key="1">
    <source>
        <dbReference type="Pfam" id="PF00931"/>
    </source>
</evidence>
<dbReference type="SUPFAM" id="SSF52540">
    <property type="entry name" value="P-loop containing nucleoside triphosphate hydrolases"/>
    <property type="match status" value="1"/>
</dbReference>
<dbReference type="InterPro" id="IPR002182">
    <property type="entry name" value="NB-ARC"/>
</dbReference>
<dbReference type="GO" id="GO:0043531">
    <property type="term" value="F:ADP binding"/>
    <property type="evidence" value="ECO:0007669"/>
    <property type="project" value="InterPro"/>
</dbReference>
<reference evidence="2 3" key="1">
    <citation type="journal article" date="2015" name="Sci. Rep.">
        <title>The power of single molecule real-time sequencing technology in the de novo assembly of a eukaryotic genome.</title>
        <authorList>
            <person name="Sakai H."/>
            <person name="Naito K."/>
            <person name="Ogiso-Tanaka E."/>
            <person name="Takahashi Y."/>
            <person name="Iseki K."/>
            <person name="Muto C."/>
            <person name="Satou K."/>
            <person name="Teruya K."/>
            <person name="Shiroma A."/>
            <person name="Shimoji M."/>
            <person name="Hirano T."/>
            <person name="Itoh T."/>
            <person name="Kaga A."/>
            <person name="Tomooka N."/>
        </authorList>
    </citation>
    <scope>NUCLEOTIDE SEQUENCE [LARGE SCALE GENOMIC DNA]</scope>
    <source>
        <strain evidence="3">cv. Shumari</strain>
    </source>
</reference>
<accession>A0A0S3SWE7</accession>
<dbReference type="OrthoDB" id="1435745at2759"/>
<evidence type="ECO:0000313" key="3">
    <source>
        <dbReference type="Proteomes" id="UP000291084"/>
    </source>
</evidence>
<dbReference type="PANTHER" id="PTHR11017">
    <property type="entry name" value="LEUCINE-RICH REPEAT-CONTAINING PROTEIN"/>
    <property type="match status" value="1"/>
</dbReference>
<protein>
    <recommendedName>
        <fullName evidence="1">NB-ARC domain-containing protein</fullName>
    </recommendedName>
</protein>
<dbReference type="PANTHER" id="PTHR11017:SF560">
    <property type="entry name" value="RESISTANCE PROTEIN (TIR-NBS-LRR CLASS), PUTATIVE-RELATED"/>
    <property type="match status" value="1"/>
</dbReference>
<feature type="domain" description="NB-ARC" evidence="1">
    <location>
        <begin position="1"/>
        <end position="91"/>
    </location>
</feature>
<proteinExistence type="predicted"/>
<dbReference type="InterPro" id="IPR027417">
    <property type="entry name" value="P-loop_NTPase"/>
</dbReference>
<dbReference type="Proteomes" id="UP000291084">
    <property type="component" value="Chromosome 9"/>
</dbReference>
<sequence length="100" mass="11172">MGGSGKTTVAKAIYNQIPCAFDDKSFIQGIREVCETDGRGLVHLQEKLSSDALKTNVKIESGEIKKITFEDRLFGKKLFIVLDDVKEIDQLKDLLGNNKR</sequence>
<dbReference type="InterPro" id="IPR044974">
    <property type="entry name" value="Disease_R_plants"/>
</dbReference>
<dbReference type="Pfam" id="PF00931">
    <property type="entry name" value="NB-ARC"/>
    <property type="match status" value="1"/>
</dbReference>
<dbReference type="AlphaFoldDB" id="A0A0S3SWE7"/>
<feature type="non-terminal residue" evidence="2">
    <location>
        <position position="100"/>
    </location>
</feature>
<keyword evidence="3" id="KW-1185">Reference proteome</keyword>
<evidence type="ECO:0000313" key="2">
    <source>
        <dbReference type="EMBL" id="BAT97026.1"/>
    </source>
</evidence>
<name>A0A0S3SWE7_PHAAN</name>